<evidence type="ECO:0000313" key="2">
    <source>
        <dbReference type="WBParaSite" id="L893_g17382.t1"/>
    </source>
</evidence>
<accession>A0A1I7YKW9</accession>
<dbReference type="WBParaSite" id="L893_g17382.t1">
    <property type="protein sequence ID" value="L893_g17382.t1"/>
    <property type="gene ID" value="L893_g17382"/>
</dbReference>
<proteinExistence type="predicted"/>
<organism evidence="1 2">
    <name type="scientific">Steinernema glaseri</name>
    <dbReference type="NCBI Taxonomy" id="37863"/>
    <lineage>
        <taxon>Eukaryota</taxon>
        <taxon>Metazoa</taxon>
        <taxon>Ecdysozoa</taxon>
        <taxon>Nematoda</taxon>
        <taxon>Chromadorea</taxon>
        <taxon>Rhabditida</taxon>
        <taxon>Tylenchina</taxon>
        <taxon>Panagrolaimomorpha</taxon>
        <taxon>Strongyloidoidea</taxon>
        <taxon>Steinernematidae</taxon>
        <taxon>Steinernema</taxon>
    </lineage>
</organism>
<name>A0A1I7YKW9_9BILA</name>
<sequence length="77" mass="8921">MKVWQCSRVAVWSPIFREEPLLHWIPAGNIACLDCLNLPSETPLMMFPNSIKESSWRSVLPFHSMHISSYYTVVPML</sequence>
<protein>
    <submittedName>
        <fullName evidence="2">Ovule protein</fullName>
    </submittedName>
</protein>
<evidence type="ECO:0000313" key="1">
    <source>
        <dbReference type="Proteomes" id="UP000095287"/>
    </source>
</evidence>
<keyword evidence="1" id="KW-1185">Reference proteome</keyword>
<dbReference type="Proteomes" id="UP000095287">
    <property type="component" value="Unplaced"/>
</dbReference>
<dbReference type="AlphaFoldDB" id="A0A1I7YKW9"/>
<reference evidence="2" key="1">
    <citation type="submission" date="2016-11" db="UniProtKB">
        <authorList>
            <consortium name="WormBaseParasite"/>
        </authorList>
    </citation>
    <scope>IDENTIFICATION</scope>
</reference>